<dbReference type="PROSITE" id="PS50188">
    <property type="entry name" value="B302_SPRY"/>
    <property type="match status" value="1"/>
</dbReference>
<dbReference type="InterPro" id="IPR003877">
    <property type="entry name" value="SPRY_dom"/>
</dbReference>
<dbReference type="OrthoDB" id="9037024at2759"/>
<dbReference type="EMBL" id="JAPFRF010000011">
    <property type="protein sequence ID" value="KAJ7317340.1"/>
    <property type="molecule type" value="Genomic_DNA"/>
</dbReference>
<name>A0A9Q1AXI9_9SAUR</name>
<dbReference type="PRINTS" id="PR01407">
    <property type="entry name" value="BUTYPHLNCDUF"/>
</dbReference>
<dbReference type="Gene3D" id="3.30.160.60">
    <property type="entry name" value="Classic Zinc Finger"/>
    <property type="match status" value="1"/>
</dbReference>
<gene>
    <name evidence="12" type="ORF">JRQ81_003502</name>
</gene>
<keyword evidence="13" id="KW-1185">Reference proteome</keyword>
<dbReference type="SMART" id="SM00336">
    <property type="entry name" value="BBOX"/>
    <property type="match status" value="1"/>
</dbReference>
<comment type="similarity">
    <text evidence="1">Belongs to the ohanin/vespryn family.</text>
</comment>
<evidence type="ECO:0000256" key="7">
    <source>
        <dbReference type="PROSITE-ProRule" id="PRU00024"/>
    </source>
</evidence>
<evidence type="ECO:0000259" key="10">
    <source>
        <dbReference type="PROSITE" id="PS50119"/>
    </source>
</evidence>
<keyword evidence="2" id="KW-0800">Toxin</keyword>
<dbReference type="PANTHER" id="PTHR24103">
    <property type="entry name" value="E3 UBIQUITIN-PROTEIN LIGASE TRIM"/>
    <property type="match status" value="1"/>
</dbReference>
<dbReference type="InterPro" id="IPR001841">
    <property type="entry name" value="Znf_RING"/>
</dbReference>
<feature type="domain" description="B box-type" evidence="10">
    <location>
        <begin position="89"/>
        <end position="130"/>
    </location>
</feature>
<evidence type="ECO:0000256" key="5">
    <source>
        <dbReference type="ARBA" id="ARBA00022833"/>
    </source>
</evidence>
<evidence type="ECO:0000256" key="3">
    <source>
        <dbReference type="ARBA" id="ARBA00022723"/>
    </source>
</evidence>
<dbReference type="CDD" id="cd19762">
    <property type="entry name" value="Bbox2_TRIM7-like"/>
    <property type="match status" value="1"/>
</dbReference>
<feature type="coiled-coil region" evidence="8">
    <location>
        <begin position="134"/>
        <end position="237"/>
    </location>
</feature>
<evidence type="ECO:0000256" key="8">
    <source>
        <dbReference type="SAM" id="Coils"/>
    </source>
</evidence>
<dbReference type="InterPro" id="IPR013083">
    <property type="entry name" value="Znf_RING/FYVE/PHD"/>
</dbReference>
<dbReference type="Pfam" id="PF15227">
    <property type="entry name" value="zf-C3HC4_4"/>
    <property type="match status" value="1"/>
</dbReference>
<evidence type="ECO:0000259" key="9">
    <source>
        <dbReference type="PROSITE" id="PS50089"/>
    </source>
</evidence>
<evidence type="ECO:0000313" key="12">
    <source>
        <dbReference type="EMBL" id="KAJ7317340.1"/>
    </source>
</evidence>
<feature type="domain" description="RING-type" evidence="9">
    <location>
        <begin position="16"/>
        <end position="57"/>
    </location>
</feature>
<dbReference type="PROSITE" id="PS00518">
    <property type="entry name" value="ZF_RING_1"/>
    <property type="match status" value="1"/>
</dbReference>
<dbReference type="InterPro" id="IPR013320">
    <property type="entry name" value="ConA-like_dom_sf"/>
</dbReference>
<dbReference type="Pfam" id="PF13765">
    <property type="entry name" value="PRY"/>
    <property type="match status" value="1"/>
</dbReference>
<dbReference type="Pfam" id="PF00622">
    <property type="entry name" value="SPRY"/>
    <property type="match status" value="1"/>
</dbReference>
<evidence type="ECO:0000256" key="2">
    <source>
        <dbReference type="ARBA" id="ARBA00022699"/>
    </source>
</evidence>
<comment type="caution">
    <text evidence="12">The sequence shown here is derived from an EMBL/GenBank/DDBJ whole genome shotgun (WGS) entry which is preliminary data.</text>
</comment>
<dbReference type="SMART" id="SM00184">
    <property type="entry name" value="RING"/>
    <property type="match status" value="1"/>
</dbReference>
<dbReference type="Proteomes" id="UP001142489">
    <property type="component" value="Unassembled WGS sequence"/>
</dbReference>
<dbReference type="AlphaFoldDB" id="A0A9Q1AXI9"/>
<dbReference type="Gene3D" id="2.60.120.920">
    <property type="match status" value="1"/>
</dbReference>
<dbReference type="PROSITE" id="PS50119">
    <property type="entry name" value="ZF_BBOX"/>
    <property type="match status" value="1"/>
</dbReference>
<keyword evidence="3" id="KW-0479">Metal-binding</keyword>
<dbReference type="InterPro" id="IPR000315">
    <property type="entry name" value="Znf_B-box"/>
</dbReference>
<dbReference type="SUPFAM" id="SSF49899">
    <property type="entry name" value="Concanavalin A-like lectins/glucanases"/>
    <property type="match status" value="1"/>
</dbReference>
<dbReference type="SUPFAM" id="SSF57850">
    <property type="entry name" value="RING/U-box"/>
    <property type="match status" value="1"/>
</dbReference>
<evidence type="ECO:0000256" key="6">
    <source>
        <dbReference type="ARBA" id="ARBA00034460"/>
    </source>
</evidence>
<organism evidence="12 13">
    <name type="scientific">Phrynocephalus forsythii</name>
    <dbReference type="NCBI Taxonomy" id="171643"/>
    <lineage>
        <taxon>Eukaryota</taxon>
        <taxon>Metazoa</taxon>
        <taxon>Chordata</taxon>
        <taxon>Craniata</taxon>
        <taxon>Vertebrata</taxon>
        <taxon>Euteleostomi</taxon>
        <taxon>Lepidosauria</taxon>
        <taxon>Squamata</taxon>
        <taxon>Bifurcata</taxon>
        <taxon>Unidentata</taxon>
        <taxon>Episquamata</taxon>
        <taxon>Toxicofera</taxon>
        <taxon>Iguania</taxon>
        <taxon>Acrodonta</taxon>
        <taxon>Agamidae</taxon>
        <taxon>Agaminae</taxon>
        <taxon>Phrynocephalus</taxon>
    </lineage>
</organism>
<evidence type="ECO:0000256" key="4">
    <source>
        <dbReference type="ARBA" id="ARBA00022771"/>
    </source>
</evidence>
<dbReference type="InterPro" id="IPR043136">
    <property type="entry name" value="B30.2/SPRY_sf"/>
</dbReference>
<dbReference type="SMART" id="SM00449">
    <property type="entry name" value="SPRY"/>
    <property type="match status" value="1"/>
</dbReference>
<sequence length="504" mass="57470">MASGGPIRGLCEETTCPICLEYFADPVTTDCGHNFCRACLAQCCREAGGAPRCPQCREPVRGPASWKPNRPLANIVEIARSLEGGGAGGEWRVCARHQEPLKLFCKYDEAPLCLVCDRSKEHRAHEVVPIEEVAQEYKEKIKGHLRSLEEEKEKLECQKLAKEQEMKKQLNHLEGEKDKIASAFEGMQNFLEEKKQFWLSRLEGLEKELEERKQDTLANLSEKISQLSHRIAELEKKCRQPASVYLQDIRSTLSRSKKTPEENVVDPRLKDKLRAYSEKNSSITRVMEDYRESLEQALNVADLERTFHAVTDSKKKAPNQVSVTLDPATAHPRLFLSEGLKLLRWDRVAQDLPYHPERFKRQPCVLGREQFTSGKHCWQVEILEGGPEGDLGGEPAWAIGIARHSLERKEYFTLNPSEGIWAIGKAYEDLSSPHQISAFTAQPTALMLKTELKRIRVMLSYEEGHVEFLDADSDESIFSFHPGSFSGERIRPFFYTRGWKCKLK</sequence>
<dbReference type="Pfam" id="PF00643">
    <property type="entry name" value="zf-B_box"/>
    <property type="match status" value="1"/>
</dbReference>
<dbReference type="InterPro" id="IPR017907">
    <property type="entry name" value="Znf_RING_CS"/>
</dbReference>
<accession>A0A9Q1AXI9</accession>
<keyword evidence="4 7" id="KW-0863">Zinc-finger</keyword>
<dbReference type="SMART" id="SM00589">
    <property type="entry name" value="PRY"/>
    <property type="match status" value="1"/>
</dbReference>
<keyword evidence="2" id="KW-0528">Neurotoxin</keyword>
<evidence type="ECO:0000313" key="13">
    <source>
        <dbReference type="Proteomes" id="UP001142489"/>
    </source>
</evidence>
<protein>
    <submittedName>
        <fullName evidence="12">Uncharacterized protein</fullName>
    </submittedName>
</protein>
<evidence type="ECO:0000259" key="11">
    <source>
        <dbReference type="PROSITE" id="PS50188"/>
    </source>
</evidence>
<dbReference type="InterPro" id="IPR003879">
    <property type="entry name" value="Butyrophylin_SPRY"/>
</dbReference>
<dbReference type="PROSITE" id="PS50089">
    <property type="entry name" value="ZF_RING_2"/>
    <property type="match status" value="1"/>
</dbReference>
<keyword evidence="5" id="KW-0862">Zinc</keyword>
<dbReference type="CDD" id="cd16594">
    <property type="entry name" value="RING-HC_TRIM7-like_C-IV"/>
    <property type="match status" value="1"/>
</dbReference>
<proteinExistence type="inferred from homology"/>
<reference evidence="12" key="1">
    <citation type="journal article" date="2023" name="DNA Res.">
        <title>Chromosome-level genome assembly of Phrynocephalus forsythii using third-generation DNA sequencing and Hi-C analysis.</title>
        <authorList>
            <person name="Qi Y."/>
            <person name="Zhao W."/>
            <person name="Zhao Y."/>
            <person name="Niu C."/>
            <person name="Cao S."/>
            <person name="Zhang Y."/>
        </authorList>
    </citation>
    <scope>NUCLEOTIDE SEQUENCE</scope>
    <source>
        <tissue evidence="12">Muscle</tissue>
    </source>
</reference>
<dbReference type="InterPro" id="IPR050143">
    <property type="entry name" value="TRIM/RBCC"/>
</dbReference>
<dbReference type="SUPFAM" id="SSF57845">
    <property type="entry name" value="B-box zinc-binding domain"/>
    <property type="match status" value="1"/>
</dbReference>
<evidence type="ECO:0000256" key="1">
    <source>
        <dbReference type="ARBA" id="ARBA00009651"/>
    </source>
</evidence>
<dbReference type="Gene3D" id="3.30.40.10">
    <property type="entry name" value="Zinc/RING finger domain, C3HC4 (zinc finger)"/>
    <property type="match status" value="1"/>
</dbReference>
<comment type="function">
    <text evidence="6">Neurotoxin that produces dose-dependent hypolocomotion and hyperalgesia in mice. May directly act on the central nervous system, as it is 6500-fold more potent when administered intracerebroventricularly than intraperitoneal.</text>
</comment>
<dbReference type="GO" id="GO:0008270">
    <property type="term" value="F:zinc ion binding"/>
    <property type="evidence" value="ECO:0007669"/>
    <property type="project" value="UniProtKB-KW"/>
</dbReference>
<keyword evidence="8" id="KW-0175">Coiled coil</keyword>
<feature type="domain" description="B30.2/SPRY" evidence="11">
    <location>
        <begin position="303"/>
        <end position="504"/>
    </location>
</feature>
<dbReference type="InterPro" id="IPR006574">
    <property type="entry name" value="PRY"/>
</dbReference>
<dbReference type="InterPro" id="IPR001870">
    <property type="entry name" value="B30.2/SPRY"/>
</dbReference>